<gene>
    <name evidence="14" type="primary">yajC</name>
    <name evidence="14" type="ORF">EUU23_07020</name>
</gene>
<evidence type="ECO:0000256" key="1">
    <source>
        <dbReference type="ARBA" id="ARBA00002061"/>
    </source>
</evidence>
<evidence type="ECO:0000256" key="2">
    <source>
        <dbReference type="ARBA" id="ARBA00004162"/>
    </source>
</evidence>
<keyword evidence="11" id="KW-0811">Translocation</keyword>
<dbReference type="PANTHER" id="PTHR33909">
    <property type="entry name" value="SEC TRANSLOCON ACCESSORY COMPLEX SUBUNIT YAJC"/>
    <property type="match status" value="1"/>
</dbReference>
<evidence type="ECO:0000256" key="13">
    <source>
        <dbReference type="SAM" id="Phobius"/>
    </source>
</evidence>
<keyword evidence="10 13" id="KW-1133">Transmembrane helix</keyword>
<evidence type="ECO:0000313" key="14">
    <source>
        <dbReference type="EMBL" id="MVZ97456.1"/>
    </source>
</evidence>
<evidence type="ECO:0000256" key="6">
    <source>
        <dbReference type="ARBA" id="ARBA00022448"/>
    </source>
</evidence>
<dbReference type="NCBIfam" id="TIGR00739">
    <property type="entry name" value="yajC"/>
    <property type="match status" value="1"/>
</dbReference>
<accession>A0A6I4LZG2</accession>
<evidence type="ECO:0000313" key="15">
    <source>
        <dbReference type="Proteomes" id="UP000471147"/>
    </source>
</evidence>
<organism evidence="14 15">
    <name type="scientific">Sphingorhabdus profundilacus</name>
    <dbReference type="NCBI Taxonomy" id="2509718"/>
    <lineage>
        <taxon>Bacteria</taxon>
        <taxon>Pseudomonadati</taxon>
        <taxon>Pseudomonadota</taxon>
        <taxon>Alphaproteobacteria</taxon>
        <taxon>Sphingomonadales</taxon>
        <taxon>Sphingomonadaceae</taxon>
        <taxon>Sphingorhabdus</taxon>
    </lineage>
</organism>
<dbReference type="AlphaFoldDB" id="A0A6I4LZG2"/>
<dbReference type="RefSeq" id="WP_160353325.1">
    <property type="nucleotide sequence ID" value="NZ_SDWJ01000001.1"/>
</dbReference>
<dbReference type="GO" id="GO:0005886">
    <property type="term" value="C:plasma membrane"/>
    <property type="evidence" value="ECO:0007669"/>
    <property type="project" value="UniProtKB-SubCell"/>
</dbReference>
<evidence type="ECO:0000256" key="10">
    <source>
        <dbReference type="ARBA" id="ARBA00022989"/>
    </source>
</evidence>
<dbReference type="EMBL" id="SDWJ01000001">
    <property type="protein sequence ID" value="MVZ97456.1"/>
    <property type="molecule type" value="Genomic_DNA"/>
</dbReference>
<dbReference type="Pfam" id="PF02699">
    <property type="entry name" value="YajC"/>
    <property type="match status" value="1"/>
</dbReference>
<keyword evidence="8 13" id="KW-0812">Transmembrane</keyword>
<dbReference type="OrthoDB" id="9811406at2"/>
<dbReference type="PRINTS" id="PR01853">
    <property type="entry name" value="YAJCTRNLCASE"/>
</dbReference>
<comment type="function">
    <text evidence="1">The SecYEG-SecDF-YajC-YidC holo-translocon (HTL) protein secretase/insertase is a supercomplex required for protein secretion, insertion of proteins into membranes, and assembly of membrane protein complexes. While the SecYEG complex is essential for assembly of a number of proteins and complexes, the SecDF-YajC-YidC subcomplex facilitates these functions.</text>
</comment>
<sequence>MDLLLFLAAAPAAGGSAFFVQIIPLLLIFVVFYFFLIRPQQKRAKEHEAKINAVQKNDEVVTGGGLMGKVIKVADDHVEVEIAPNVRVKALKSTLANVQSRGTKAAND</sequence>
<feature type="transmembrane region" description="Helical" evidence="13">
    <location>
        <begin position="12"/>
        <end position="36"/>
    </location>
</feature>
<evidence type="ECO:0000256" key="3">
    <source>
        <dbReference type="ARBA" id="ARBA00006742"/>
    </source>
</evidence>
<keyword evidence="6" id="KW-0813">Transport</keyword>
<evidence type="ECO:0000256" key="7">
    <source>
        <dbReference type="ARBA" id="ARBA00022475"/>
    </source>
</evidence>
<evidence type="ECO:0000256" key="4">
    <source>
        <dbReference type="ARBA" id="ARBA00011718"/>
    </source>
</evidence>
<reference evidence="14 15" key="1">
    <citation type="submission" date="2019-01" db="EMBL/GenBank/DDBJ databases">
        <title>Sphingorhabdus lacus sp.nov., isolated from an oligotrophic freshwater lake.</title>
        <authorList>
            <person name="Park M."/>
        </authorList>
    </citation>
    <scope>NUCLEOTIDE SEQUENCE [LARGE SCALE GENOMIC DNA]</scope>
    <source>
        <strain evidence="14 15">IMCC26285</strain>
    </source>
</reference>
<evidence type="ECO:0000256" key="9">
    <source>
        <dbReference type="ARBA" id="ARBA00022927"/>
    </source>
</evidence>
<keyword evidence="9" id="KW-0653">Protein transport</keyword>
<dbReference type="InterPro" id="IPR003849">
    <property type="entry name" value="Preprotein_translocase_YajC"/>
</dbReference>
<evidence type="ECO:0000256" key="5">
    <source>
        <dbReference type="ARBA" id="ARBA00014962"/>
    </source>
</evidence>
<comment type="similarity">
    <text evidence="3">Belongs to the YajC family.</text>
</comment>
<protein>
    <recommendedName>
        <fullName evidence="5">Sec translocon accessory complex subunit YajC</fullName>
    </recommendedName>
</protein>
<keyword evidence="12 13" id="KW-0472">Membrane</keyword>
<comment type="subunit">
    <text evidence="4">Part of the SecDF-YidC-YajC translocase complex. The SecDF-YidC-YajC translocase forms a supercomplex with SecYEG, called the holo-translocon (HTL).</text>
</comment>
<dbReference type="Proteomes" id="UP000471147">
    <property type="component" value="Unassembled WGS sequence"/>
</dbReference>
<evidence type="ECO:0000256" key="11">
    <source>
        <dbReference type="ARBA" id="ARBA00023010"/>
    </source>
</evidence>
<keyword evidence="15" id="KW-1185">Reference proteome</keyword>
<evidence type="ECO:0000256" key="8">
    <source>
        <dbReference type="ARBA" id="ARBA00022692"/>
    </source>
</evidence>
<keyword evidence="7" id="KW-1003">Cell membrane</keyword>
<dbReference type="SMART" id="SM01323">
    <property type="entry name" value="YajC"/>
    <property type="match status" value="1"/>
</dbReference>
<name>A0A6I4LZG2_9SPHN</name>
<proteinExistence type="inferred from homology"/>
<comment type="caution">
    <text evidence="14">The sequence shown here is derived from an EMBL/GenBank/DDBJ whole genome shotgun (WGS) entry which is preliminary data.</text>
</comment>
<comment type="subcellular location">
    <subcellularLocation>
        <location evidence="2">Cell membrane</location>
        <topology evidence="2">Single-pass membrane protein</topology>
    </subcellularLocation>
</comment>
<dbReference type="PANTHER" id="PTHR33909:SF1">
    <property type="entry name" value="SEC TRANSLOCON ACCESSORY COMPLEX SUBUNIT YAJC"/>
    <property type="match status" value="1"/>
</dbReference>
<dbReference type="GO" id="GO:0015031">
    <property type="term" value="P:protein transport"/>
    <property type="evidence" value="ECO:0007669"/>
    <property type="project" value="UniProtKB-KW"/>
</dbReference>
<evidence type="ECO:0000256" key="12">
    <source>
        <dbReference type="ARBA" id="ARBA00023136"/>
    </source>
</evidence>